<dbReference type="Proteomes" id="UP000767854">
    <property type="component" value="Unassembled WGS sequence"/>
</dbReference>
<evidence type="ECO:0000259" key="1">
    <source>
        <dbReference type="PROSITE" id="PS51186"/>
    </source>
</evidence>
<proteinExistence type="predicted"/>
<dbReference type="SUPFAM" id="SSF55729">
    <property type="entry name" value="Acyl-CoA N-acyltransferases (Nat)"/>
    <property type="match status" value="1"/>
</dbReference>
<dbReference type="InterPro" id="IPR000182">
    <property type="entry name" value="GNAT_dom"/>
</dbReference>
<keyword evidence="3" id="KW-1185">Reference proteome</keyword>
<gene>
    <name evidence="2" type="ORF">JOC49_000771</name>
</gene>
<evidence type="ECO:0000313" key="2">
    <source>
        <dbReference type="EMBL" id="MBM7561251.1"/>
    </source>
</evidence>
<dbReference type="InterPro" id="IPR013653">
    <property type="entry name" value="GCN5-like_dom"/>
</dbReference>
<comment type="caution">
    <text evidence="2">The sequence shown here is derived from an EMBL/GenBank/DDBJ whole genome shotgun (WGS) entry which is preliminary data.</text>
</comment>
<dbReference type="PANTHER" id="PTHR15298:SF1">
    <property type="entry name" value="GLYCINE N-ACYLTRANSFERASE-LIKE PROTEIN"/>
    <property type="match status" value="1"/>
</dbReference>
<dbReference type="Gene3D" id="3.40.630.30">
    <property type="match status" value="1"/>
</dbReference>
<organism evidence="2 3">
    <name type="scientific">Fusibacter tunisiensis</name>
    <dbReference type="NCBI Taxonomy" id="1008308"/>
    <lineage>
        <taxon>Bacteria</taxon>
        <taxon>Bacillati</taxon>
        <taxon>Bacillota</taxon>
        <taxon>Clostridia</taxon>
        <taxon>Eubacteriales</taxon>
        <taxon>Eubacteriales Family XII. Incertae Sedis</taxon>
        <taxon>Fusibacter</taxon>
    </lineage>
</organism>
<dbReference type="InterPro" id="IPR010313">
    <property type="entry name" value="Glycine_N-acyltransferase"/>
</dbReference>
<dbReference type="PANTHER" id="PTHR15298">
    <property type="entry name" value="L-COA N-ACYLTRANSFERASE-RELATED"/>
    <property type="match status" value="1"/>
</dbReference>
<dbReference type="EMBL" id="JAFBDT010000004">
    <property type="protein sequence ID" value="MBM7561251.1"/>
    <property type="molecule type" value="Genomic_DNA"/>
</dbReference>
<name>A0ABS2MPC3_9FIRM</name>
<feature type="domain" description="N-acetyltransferase" evidence="1">
    <location>
        <begin position="115"/>
        <end position="248"/>
    </location>
</feature>
<dbReference type="PROSITE" id="PS51186">
    <property type="entry name" value="GNAT"/>
    <property type="match status" value="1"/>
</dbReference>
<accession>A0ABS2MPC3</accession>
<protein>
    <submittedName>
        <fullName evidence="2">GNAT superfamily N-acetyltransferase</fullName>
    </submittedName>
</protein>
<evidence type="ECO:0000313" key="3">
    <source>
        <dbReference type="Proteomes" id="UP000767854"/>
    </source>
</evidence>
<dbReference type="RefSeq" id="WP_204662558.1">
    <property type="nucleotide sequence ID" value="NZ_JAFBDT010000004.1"/>
</dbReference>
<reference evidence="2 3" key="1">
    <citation type="submission" date="2021-01" db="EMBL/GenBank/DDBJ databases">
        <title>Genomic Encyclopedia of Type Strains, Phase IV (KMG-IV): sequencing the most valuable type-strain genomes for metagenomic binning, comparative biology and taxonomic classification.</title>
        <authorList>
            <person name="Goeker M."/>
        </authorList>
    </citation>
    <scope>NUCLEOTIDE SEQUENCE [LARGE SCALE GENOMIC DNA]</scope>
    <source>
        <strain evidence="2 3">DSM 24436</strain>
    </source>
</reference>
<dbReference type="InterPro" id="IPR016181">
    <property type="entry name" value="Acyl_CoA_acyltransferase"/>
</dbReference>
<sequence length="248" mass="28779">MNFESVKYVNIKGRLWNPKNQVQFYEDGSFFVAEHNGFAIPSDEVPETFNEHFDRYLKLRSMHGEISLAGIPIRQYEALKSNYKINWTEICWLYYYDGTGYEGLTSEYTFESKAYTLDVLRKSDISKVFEHYTYKDDGIGYIESIIENQPTQCARYKGLPVSWVVQREDGSLGIMYTLESHRRKGLGEWLSKHLIHQVIQKGEMPYLHIVVGNAASVALVERLGFKKYGKIVWFGVQNPYYKTGGVTD</sequence>
<dbReference type="Pfam" id="PF08445">
    <property type="entry name" value="FR47"/>
    <property type="match status" value="1"/>
</dbReference>